<name>A0A0R2FNQ4_9LACO</name>
<comment type="caution">
    <text evidence="1">The sequence shown here is derived from an EMBL/GenBank/DDBJ whole genome shotgun (WGS) entry which is preliminary data.</text>
</comment>
<protein>
    <submittedName>
        <fullName evidence="1">Uncharacterized protein</fullName>
    </submittedName>
</protein>
<sequence length="96" mass="10936">MFTAQQLQALNTLSDRAQRCLGLILVFQNPDRDFVLTAQELQADLKIYPAQMSHDEIVAKMSALVTEMRTKLYPAFNLHVGDNDEAEFEKTVEVSY</sequence>
<dbReference type="PATRIC" id="fig|81857.3.peg.1847"/>
<evidence type="ECO:0000313" key="2">
    <source>
        <dbReference type="Proteomes" id="UP000051751"/>
    </source>
</evidence>
<dbReference type="Proteomes" id="UP000051751">
    <property type="component" value="Unassembled WGS sequence"/>
</dbReference>
<accession>A0A0R2FNQ4</accession>
<dbReference type="RefSeq" id="WP_057770407.1">
    <property type="nucleotide sequence ID" value="NZ_JQAT01000005.1"/>
</dbReference>
<gene>
    <name evidence="1" type="ORF">IV38_GL001830</name>
</gene>
<evidence type="ECO:0000313" key="1">
    <source>
        <dbReference type="EMBL" id="KRN27989.1"/>
    </source>
</evidence>
<organism evidence="1 2">
    <name type="scientific">Lactobacillus selangorensis</name>
    <dbReference type="NCBI Taxonomy" id="81857"/>
    <lineage>
        <taxon>Bacteria</taxon>
        <taxon>Bacillati</taxon>
        <taxon>Bacillota</taxon>
        <taxon>Bacilli</taxon>
        <taxon>Lactobacillales</taxon>
        <taxon>Lactobacillaceae</taxon>
        <taxon>Lactobacillus</taxon>
    </lineage>
</organism>
<proteinExistence type="predicted"/>
<dbReference type="EMBL" id="JQAT01000005">
    <property type="protein sequence ID" value="KRN27989.1"/>
    <property type="molecule type" value="Genomic_DNA"/>
</dbReference>
<dbReference type="AlphaFoldDB" id="A0A0R2FNQ4"/>
<reference evidence="1 2" key="1">
    <citation type="journal article" date="2015" name="Genome Announc.">
        <title>Expanding the biotechnology potential of lactobacilli through comparative genomics of 213 strains and associated genera.</title>
        <authorList>
            <person name="Sun Z."/>
            <person name="Harris H.M."/>
            <person name="McCann A."/>
            <person name="Guo C."/>
            <person name="Argimon S."/>
            <person name="Zhang W."/>
            <person name="Yang X."/>
            <person name="Jeffery I.B."/>
            <person name="Cooney J.C."/>
            <person name="Kagawa T.F."/>
            <person name="Liu W."/>
            <person name="Song Y."/>
            <person name="Salvetti E."/>
            <person name="Wrobel A."/>
            <person name="Rasinkangas P."/>
            <person name="Parkhill J."/>
            <person name="Rea M.C."/>
            <person name="O'Sullivan O."/>
            <person name="Ritari J."/>
            <person name="Douillard F.P."/>
            <person name="Paul Ross R."/>
            <person name="Yang R."/>
            <person name="Briner A.E."/>
            <person name="Felis G.E."/>
            <person name="de Vos W.M."/>
            <person name="Barrangou R."/>
            <person name="Klaenhammer T.R."/>
            <person name="Caufield P.W."/>
            <person name="Cui Y."/>
            <person name="Zhang H."/>
            <person name="O'Toole P.W."/>
        </authorList>
    </citation>
    <scope>NUCLEOTIDE SEQUENCE [LARGE SCALE GENOMIC DNA]</scope>
    <source>
        <strain evidence="1 2">ATCC BAA-66</strain>
    </source>
</reference>